<evidence type="ECO:0000259" key="6">
    <source>
        <dbReference type="Pfam" id="PF00881"/>
    </source>
</evidence>
<evidence type="ECO:0000256" key="4">
    <source>
        <dbReference type="ARBA" id="ARBA00022643"/>
    </source>
</evidence>
<dbReference type="SUPFAM" id="SSF55469">
    <property type="entry name" value="FMN-dependent nitroreductase-like"/>
    <property type="match status" value="1"/>
</dbReference>
<gene>
    <name evidence="7" type="ORF">NCS_10999</name>
</gene>
<dbReference type="Proteomes" id="UP000230607">
    <property type="component" value="Chromosome 1"/>
</dbReference>
<keyword evidence="5 7" id="KW-0560">Oxidoreductase</keyword>
<keyword evidence="8" id="KW-1185">Reference proteome</keyword>
<evidence type="ECO:0000256" key="2">
    <source>
        <dbReference type="ARBA" id="ARBA00007118"/>
    </source>
</evidence>
<accession>A0A2H1FEI1</accession>
<dbReference type="AlphaFoldDB" id="A0A2H1FEI1"/>
<keyword evidence="4" id="KW-0288">FMN</keyword>
<dbReference type="PANTHER" id="PTHR43673:SF2">
    <property type="entry name" value="NITROREDUCTASE"/>
    <property type="match status" value="1"/>
</dbReference>
<feature type="domain" description="Nitroreductase" evidence="6">
    <location>
        <begin position="66"/>
        <end position="153"/>
    </location>
</feature>
<dbReference type="InterPro" id="IPR029479">
    <property type="entry name" value="Nitroreductase"/>
</dbReference>
<dbReference type="EMBL" id="LT841358">
    <property type="protein sequence ID" value="SMH71192.1"/>
    <property type="molecule type" value="Genomic_DNA"/>
</dbReference>
<evidence type="ECO:0000256" key="5">
    <source>
        <dbReference type="ARBA" id="ARBA00023002"/>
    </source>
</evidence>
<protein>
    <submittedName>
        <fullName evidence="7">Putative NADH dehydrogenase/NAD(P)H nitroreductase AF_0226</fullName>
        <ecNumber evidence="7">1.-.-.-</ecNumber>
    </submittedName>
</protein>
<evidence type="ECO:0000313" key="8">
    <source>
        <dbReference type="Proteomes" id="UP000230607"/>
    </source>
</evidence>
<dbReference type="Pfam" id="PF00881">
    <property type="entry name" value="Nitroreductase"/>
    <property type="match status" value="1"/>
</dbReference>
<dbReference type="InterPro" id="IPR000415">
    <property type="entry name" value="Nitroreductase-like"/>
</dbReference>
<dbReference type="RefSeq" id="WP_157927207.1">
    <property type="nucleotide sequence ID" value="NZ_LT841358.1"/>
</dbReference>
<evidence type="ECO:0000256" key="1">
    <source>
        <dbReference type="ARBA" id="ARBA00001917"/>
    </source>
</evidence>
<sequence>MDGKLFLEFLRKRRSIRSFKENAIDESKTDEMLEAINLAPSSGGLQTFEIYQVKNKEMKEKLVSAAKDQTFVAQAPLLLIFCANPSRSVERFGERSQLFSVQDATIAAAYAQLTSHALGLSTVWIGAFDEKQVSEILDIPKGQRPIAILPIGYENEKPKEKATRGAKDLLHVIN</sequence>
<organism evidence="7 8">
    <name type="scientific">Candidatus Nitrosotalea okcheonensis</name>
    <dbReference type="NCBI Taxonomy" id="1903276"/>
    <lineage>
        <taxon>Archaea</taxon>
        <taxon>Nitrososphaerota</taxon>
        <taxon>Nitrososphaeria</taxon>
        <taxon>Nitrosotaleales</taxon>
        <taxon>Nitrosotaleaceae</taxon>
        <taxon>Nitrosotalea</taxon>
    </lineage>
</organism>
<evidence type="ECO:0000256" key="3">
    <source>
        <dbReference type="ARBA" id="ARBA00022630"/>
    </source>
</evidence>
<dbReference type="GO" id="GO:0016491">
    <property type="term" value="F:oxidoreductase activity"/>
    <property type="evidence" value="ECO:0007669"/>
    <property type="project" value="UniProtKB-KW"/>
</dbReference>
<dbReference type="PANTHER" id="PTHR43673">
    <property type="entry name" value="NAD(P)H NITROREDUCTASE YDGI-RELATED"/>
    <property type="match status" value="1"/>
</dbReference>
<name>A0A2H1FEI1_9ARCH</name>
<evidence type="ECO:0000313" key="7">
    <source>
        <dbReference type="EMBL" id="SMH71192.1"/>
    </source>
</evidence>
<comment type="similarity">
    <text evidence="2">Belongs to the nitroreductase family.</text>
</comment>
<keyword evidence="3" id="KW-0285">Flavoprotein</keyword>
<comment type="cofactor">
    <cofactor evidence="1">
        <name>FMN</name>
        <dbReference type="ChEBI" id="CHEBI:58210"/>
    </cofactor>
</comment>
<dbReference type="EC" id="1.-.-.-" evidence="7"/>
<dbReference type="Gene3D" id="3.40.109.10">
    <property type="entry name" value="NADH Oxidase"/>
    <property type="match status" value="1"/>
</dbReference>
<dbReference type="OrthoDB" id="287850at2157"/>
<proteinExistence type="inferred from homology"/>
<reference evidence="8" key="1">
    <citation type="submission" date="2017-03" db="EMBL/GenBank/DDBJ databases">
        <authorList>
            <person name="Herbold C."/>
        </authorList>
    </citation>
    <scope>NUCLEOTIDE SEQUENCE [LARGE SCALE GENOMIC DNA]</scope>
</reference>